<protein>
    <submittedName>
        <fullName evidence="2">Damage-inducible protein DinB</fullName>
    </submittedName>
</protein>
<sequence length="160" mass="18445">MGKLELLLRKWDQCYDQEDWYPPLADAIKGITKEQAQWRPQGEASNTIWETVNHLLYYKERFLKRLKNEEQEEHLGNDDTFAAASNGMGWQEAGARLKAVHMEIRELLAGLNDDDVDRPLPNVTIAEQAASLIAHDAYHTGQIILIRKLQGSWPARRSYE</sequence>
<dbReference type="SUPFAM" id="SSF109854">
    <property type="entry name" value="DinB/YfiT-like putative metalloenzymes"/>
    <property type="match status" value="1"/>
</dbReference>
<dbReference type="Pfam" id="PF12867">
    <property type="entry name" value="DinB_2"/>
    <property type="match status" value="1"/>
</dbReference>
<evidence type="ECO:0000313" key="2">
    <source>
        <dbReference type="EMBL" id="MBP1937420.1"/>
    </source>
</evidence>
<dbReference type="Proteomes" id="UP001519273">
    <property type="component" value="Unassembled WGS sequence"/>
</dbReference>
<dbReference type="InterPro" id="IPR024775">
    <property type="entry name" value="DinB-like"/>
</dbReference>
<dbReference type="EMBL" id="JAGGKP010000005">
    <property type="protein sequence ID" value="MBP1937420.1"/>
    <property type="molecule type" value="Genomic_DNA"/>
</dbReference>
<gene>
    <name evidence="2" type="ORF">J2Z20_002315</name>
</gene>
<comment type="caution">
    <text evidence="2">The sequence shown here is derived from an EMBL/GenBank/DDBJ whole genome shotgun (WGS) entry which is preliminary data.</text>
</comment>
<feature type="domain" description="DinB-like" evidence="1">
    <location>
        <begin position="26"/>
        <end position="143"/>
    </location>
</feature>
<dbReference type="InterPro" id="IPR034660">
    <property type="entry name" value="DinB/YfiT-like"/>
</dbReference>
<organism evidence="2 3">
    <name type="scientific">Paenibacillus sediminis</name>
    <dbReference type="NCBI Taxonomy" id="664909"/>
    <lineage>
        <taxon>Bacteria</taxon>
        <taxon>Bacillati</taxon>
        <taxon>Bacillota</taxon>
        <taxon>Bacilli</taxon>
        <taxon>Bacillales</taxon>
        <taxon>Paenibacillaceae</taxon>
        <taxon>Paenibacillus</taxon>
    </lineage>
</organism>
<evidence type="ECO:0000259" key="1">
    <source>
        <dbReference type="Pfam" id="PF12867"/>
    </source>
</evidence>
<keyword evidence="3" id="KW-1185">Reference proteome</keyword>
<evidence type="ECO:0000313" key="3">
    <source>
        <dbReference type="Proteomes" id="UP001519273"/>
    </source>
</evidence>
<proteinExistence type="predicted"/>
<dbReference type="RefSeq" id="WP_209849884.1">
    <property type="nucleotide sequence ID" value="NZ_CBCRVE010000005.1"/>
</dbReference>
<accession>A0ABS4H5Q4</accession>
<name>A0ABS4H5Q4_9BACL</name>
<reference evidence="2 3" key="1">
    <citation type="submission" date="2021-03" db="EMBL/GenBank/DDBJ databases">
        <title>Genomic Encyclopedia of Type Strains, Phase IV (KMG-IV): sequencing the most valuable type-strain genomes for metagenomic binning, comparative biology and taxonomic classification.</title>
        <authorList>
            <person name="Goeker M."/>
        </authorList>
    </citation>
    <scope>NUCLEOTIDE SEQUENCE [LARGE SCALE GENOMIC DNA]</scope>
    <source>
        <strain evidence="2 3">DSM 23491</strain>
    </source>
</reference>
<dbReference type="Gene3D" id="1.20.120.450">
    <property type="entry name" value="dinb family like domain"/>
    <property type="match status" value="1"/>
</dbReference>